<accession>A0A8H5Z9F1</accession>
<sequence length="97" mass="10356">MSNSVVGGVYQQIMEKVIQASQNDFEESGVDQSTLEEMKQVCCNLASILAVAPFLASVAAWQPSRLWLAREIVGAQDCPSAMGPRPRACPPAAYGAL</sequence>
<dbReference type="InterPro" id="IPR004855">
    <property type="entry name" value="TFIIA_asu/bsu"/>
</dbReference>
<evidence type="ECO:0000313" key="1">
    <source>
        <dbReference type="EMBL" id="KAF5846128.1"/>
    </source>
</evidence>
<dbReference type="Proteomes" id="UP000624244">
    <property type="component" value="Unassembled WGS sequence"/>
</dbReference>
<dbReference type="GO" id="GO:0006367">
    <property type="term" value="P:transcription initiation at RNA polymerase II promoter"/>
    <property type="evidence" value="ECO:0007669"/>
    <property type="project" value="InterPro"/>
</dbReference>
<protein>
    <submittedName>
        <fullName evidence="1">Uncharacterized protein</fullName>
    </submittedName>
</protein>
<dbReference type="AlphaFoldDB" id="A0A8H5Z9F1"/>
<reference evidence="1" key="1">
    <citation type="submission" date="2019-11" db="EMBL/GenBank/DDBJ databases">
        <title>Bipolaris sorokiniana Genome sequencing.</title>
        <authorList>
            <person name="Wang H."/>
        </authorList>
    </citation>
    <scope>NUCLEOTIDE SEQUENCE</scope>
</reference>
<dbReference type="Pfam" id="PF03153">
    <property type="entry name" value="TFIIA"/>
    <property type="match status" value="1"/>
</dbReference>
<dbReference type="EMBL" id="WNKQ01000017">
    <property type="protein sequence ID" value="KAF5846128.1"/>
    <property type="molecule type" value="Genomic_DNA"/>
</dbReference>
<dbReference type="Gene3D" id="1.10.287.100">
    <property type="match status" value="1"/>
</dbReference>
<dbReference type="SUPFAM" id="SSF47396">
    <property type="entry name" value="Transcription factor IIA (TFIIA), alpha-helical domain"/>
    <property type="match status" value="1"/>
</dbReference>
<dbReference type="GO" id="GO:0005672">
    <property type="term" value="C:transcription factor TFIIA complex"/>
    <property type="evidence" value="ECO:0007669"/>
    <property type="project" value="InterPro"/>
</dbReference>
<gene>
    <name evidence="1" type="ORF">GGP41_008594</name>
</gene>
<comment type="caution">
    <text evidence="1">The sequence shown here is derived from an EMBL/GenBank/DDBJ whole genome shotgun (WGS) entry which is preliminary data.</text>
</comment>
<evidence type="ECO:0000313" key="2">
    <source>
        <dbReference type="Proteomes" id="UP000624244"/>
    </source>
</evidence>
<organism evidence="1 2">
    <name type="scientific">Cochliobolus sativus</name>
    <name type="common">Common root rot and spot blotch fungus</name>
    <name type="synonym">Bipolaris sorokiniana</name>
    <dbReference type="NCBI Taxonomy" id="45130"/>
    <lineage>
        <taxon>Eukaryota</taxon>
        <taxon>Fungi</taxon>
        <taxon>Dikarya</taxon>
        <taxon>Ascomycota</taxon>
        <taxon>Pezizomycotina</taxon>
        <taxon>Dothideomycetes</taxon>
        <taxon>Pleosporomycetidae</taxon>
        <taxon>Pleosporales</taxon>
        <taxon>Pleosporineae</taxon>
        <taxon>Pleosporaceae</taxon>
        <taxon>Bipolaris</taxon>
    </lineage>
</organism>
<proteinExistence type="predicted"/>
<name>A0A8H5Z9F1_COCSA</name>